<evidence type="ECO:0000256" key="1">
    <source>
        <dbReference type="ARBA" id="ARBA00004141"/>
    </source>
</evidence>
<reference evidence="6 7" key="1">
    <citation type="submission" date="2016-02" db="EMBL/GenBank/DDBJ databases">
        <title>Genome analysis of coral dinoflagellate symbionts highlights evolutionary adaptations to a symbiotic lifestyle.</title>
        <authorList>
            <person name="Aranda M."/>
            <person name="Li Y."/>
            <person name="Liew Y.J."/>
            <person name="Baumgarten S."/>
            <person name="Simakov O."/>
            <person name="Wilson M."/>
            <person name="Piel J."/>
            <person name="Ashoor H."/>
            <person name="Bougouffa S."/>
            <person name="Bajic V.B."/>
            <person name="Ryu T."/>
            <person name="Ravasi T."/>
            <person name="Bayer T."/>
            <person name="Micklem G."/>
            <person name="Kim H."/>
            <person name="Bhak J."/>
            <person name="Lajeunesse T.C."/>
            <person name="Voolstra C.R."/>
        </authorList>
    </citation>
    <scope>NUCLEOTIDE SEQUENCE [LARGE SCALE GENOMIC DNA]</scope>
    <source>
        <strain evidence="6 7">CCMP2467</strain>
    </source>
</reference>
<evidence type="ECO:0000256" key="3">
    <source>
        <dbReference type="ARBA" id="ARBA00022989"/>
    </source>
</evidence>
<keyword evidence="2" id="KW-0812">Transmembrane</keyword>
<dbReference type="Gene3D" id="1.10.3430.10">
    <property type="entry name" value="Ammonium transporter AmtB like domains"/>
    <property type="match status" value="1"/>
</dbReference>
<dbReference type="GO" id="GO:0016020">
    <property type="term" value="C:membrane"/>
    <property type="evidence" value="ECO:0007669"/>
    <property type="project" value="UniProtKB-SubCell"/>
</dbReference>
<dbReference type="Proteomes" id="UP000186817">
    <property type="component" value="Unassembled WGS sequence"/>
</dbReference>
<evidence type="ECO:0000313" key="7">
    <source>
        <dbReference type="Proteomes" id="UP000186817"/>
    </source>
</evidence>
<keyword evidence="7" id="KW-1185">Reference proteome</keyword>
<accession>A0A1Q9EWI2</accession>
<dbReference type="EMBL" id="LSRX01000054">
    <property type="protein sequence ID" value="OLQ11781.1"/>
    <property type="molecule type" value="Genomic_DNA"/>
</dbReference>
<dbReference type="AlphaFoldDB" id="A0A1Q9EWI2"/>
<comment type="caution">
    <text evidence="6">The sequence shown here is derived from an EMBL/GenBank/DDBJ whole genome shotgun (WGS) entry which is preliminary data.</text>
</comment>
<gene>
    <name evidence="6" type="primary">AMT1-1</name>
    <name evidence="6" type="ORF">AK812_SmicGene4347</name>
</gene>
<evidence type="ECO:0000256" key="2">
    <source>
        <dbReference type="ARBA" id="ARBA00022692"/>
    </source>
</evidence>
<dbReference type="OrthoDB" id="534912at2759"/>
<keyword evidence="4" id="KW-0472">Membrane</keyword>
<protein>
    <submittedName>
        <fullName evidence="6">Ammonium transporter 1 member 1</fullName>
    </submittedName>
</protein>
<feature type="domain" description="Ammonium transporter AmtB-like" evidence="5">
    <location>
        <begin position="6"/>
        <end position="89"/>
    </location>
</feature>
<proteinExistence type="predicted"/>
<dbReference type="InterPro" id="IPR024041">
    <property type="entry name" value="NH4_transpt_AmtB-like_dom"/>
</dbReference>
<name>A0A1Q9EWI2_SYMMI</name>
<organism evidence="6 7">
    <name type="scientific">Symbiodinium microadriaticum</name>
    <name type="common">Dinoflagellate</name>
    <name type="synonym">Zooxanthella microadriatica</name>
    <dbReference type="NCBI Taxonomy" id="2951"/>
    <lineage>
        <taxon>Eukaryota</taxon>
        <taxon>Sar</taxon>
        <taxon>Alveolata</taxon>
        <taxon>Dinophyceae</taxon>
        <taxon>Suessiales</taxon>
        <taxon>Symbiodiniaceae</taxon>
        <taxon>Symbiodinium</taxon>
    </lineage>
</organism>
<comment type="subcellular location">
    <subcellularLocation>
        <location evidence="1">Membrane</location>
        <topology evidence="1">Multi-pass membrane protein</topology>
    </subcellularLocation>
</comment>
<keyword evidence="3" id="KW-1133">Transmembrane helix</keyword>
<evidence type="ECO:0000259" key="5">
    <source>
        <dbReference type="Pfam" id="PF00909"/>
    </source>
</evidence>
<sequence>MTGLTFPVDIWTWCYGWLDSVLGVGYVDFDSHYSSGACYVDFARSAVVPLTGGVSTLAGTVVLGPRKGRLENPEEIGCHNLPLVVLGTFARSDGMASNLAPLLARACELDAGDNGFRGAMPTTEYLQDYLQFAKLDCVEHNGGLANPALPWQSLDDAVDDSAGKLTRLTHVKLSQGGHGLKLQVHPPGTSAGTGEYSAMHAEM</sequence>
<dbReference type="Pfam" id="PF00909">
    <property type="entry name" value="Ammonium_transp"/>
    <property type="match status" value="1"/>
</dbReference>
<evidence type="ECO:0000256" key="4">
    <source>
        <dbReference type="ARBA" id="ARBA00023136"/>
    </source>
</evidence>
<evidence type="ECO:0000313" key="6">
    <source>
        <dbReference type="EMBL" id="OLQ11781.1"/>
    </source>
</evidence>
<dbReference type="SUPFAM" id="SSF111352">
    <property type="entry name" value="Ammonium transporter"/>
    <property type="match status" value="1"/>
</dbReference>
<dbReference type="GO" id="GO:0008519">
    <property type="term" value="F:ammonium channel activity"/>
    <property type="evidence" value="ECO:0007669"/>
    <property type="project" value="InterPro"/>
</dbReference>
<dbReference type="InterPro" id="IPR029020">
    <property type="entry name" value="Ammonium/urea_transptr"/>
</dbReference>